<dbReference type="Proteomes" id="UP000432089">
    <property type="component" value="Unassembled WGS sequence"/>
</dbReference>
<feature type="chain" id="PRO_5030524745" description="Lipoprotein" evidence="1">
    <location>
        <begin position="20"/>
        <end position="99"/>
    </location>
</feature>
<evidence type="ECO:0000313" key="3">
    <source>
        <dbReference type="Proteomes" id="UP000432089"/>
    </source>
</evidence>
<name>A0A7V7PT86_9HYPH</name>
<dbReference type="PROSITE" id="PS51257">
    <property type="entry name" value="PROKAR_LIPOPROTEIN"/>
    <property type="match status" value="1"/>
</dbReference>
<dbReference type="RefSeq" id="WP_150967784.1">
    <property type="nucleotide sequence ID" value="NZ_VZDO01000001.1"/>
</dbReference>
<accession>A0A7V7PT86</accession>
<evidence type="ECO:0008006" key="4">
    <source>
        <dbReference type="Google" id="ProtNLM"/>
    </source>
</evidence>
<comment type="caution">
    <text evidence="2">The sequence shown here is derived from an EMBL/GenBank/DDBJ whole genome shotgun (WGS) entry which is preliminary data.</text>
</comment>
<sequence length="99" mass="10611">MKAPLLALAGAGLALSACVSDPYPIQGSVFLSPDSSIGANRAPRGSDAFCRRYAQQTQDNFFEANSDAEDSFGSNALVYQQARRSGDGAYERCRRGRTN</sequence>
<protein>
    <recommendedName>
        <fullName evidence="4">Lipoprotein</fullName>
    </recommendedName>
</protein>
<keyword evidence="1" id="KW-0732">Signal</keyword>
<dbReference type="EMBL" id="VZDO01000001">
    <property type="protein sequence ID" value="KAB0682813.1"/>
    <property type="molecule type" value="Genomic_DNA"/>
</dbReference>
<organism evidence="2 3">
    <name type="scientific">Plantimonas leprariae</name>
    <dbReference type="NCBI Taxonomy" id="2615207"/>
    <lineage>
        <taxon>Bacteria</taxon>
        <taxon>Pseudomonadati</taxon>
        <taxon>Pseudomonadota</taxon>
        <taxon>Alphaproteobacteria</taxon>
        <taxon>Hyphomicrobiales</taxon>
        <taxon>Aurantimonadaceae</taxon>
        <taxon>Plantimonas</taxon>
    </lineage>
</organism>
<evidence type="ECO:0000313" key="2">
    <source>
        <dbReference type="EMBL" id="KAB0682813.1"/>
    </source>
</evidence>
<keyword evidence="3" id="KW-1185">Reference proteome</keyword>
<feature type="signal peptide" evidence="1">
    <location>
        <begin position="1"/>
        <end position="19"/>
    </location>
</feature>
<gene>
    <name evidence="2" type="ORF">F6X38_01650</name>
</gene>
<evidence type="ECO:0000256" key="1">
    <source>
        <dbReference type="SAM" id="SignalP"/>
    </source>
</evidence>
<dbReference type="AlphaFoldDB" id="A0A7V7PT86"/>
<reference evidence="2 3" key="1">
    <citation type="submission" date="2019-09" db="EMBL/GenBank/DDBJ databases">
        <title>YIM 132180 draft genome.</title>
        <authorList>
            <person name="Zhang K."/>
        </authorList>
    </citation>
    <scope>NUCLEOTIDE SEQUENCE [LARGE SCALE GENOMIC DNA]</scope>
    <source>
        <strain evidence="2 3">YIM 132180</strain>
    </source>
</reference>
<proteinExistence type="predicted"/>